<comment type="similarity">
    <text evidence="2">Belongs to the peptidase S10 family.</text>
</comment>
<dbReference type="GO" id="GO:0016747">
    <property type="term" value="F:acyltransferase activity, transferring groups other than amino-acyl groups"/>
    <property type="evidence" value="ECO:0000318"/>
    <property type="project" value="GO_Central"/>
</dbReference>
<dbReference type="AlphaFoldDB" id="A0A3Q7GAF4"/>
<proteinExistence type="inferred from homology"/>
<evidence type="ECO:0000313" key="9">
    <source>
        <dbReference type="Proteomes" id="UP000004994"/>
    </source>
</evidence>
<dbReference type="SUPFAM" id="SSF53474">
    <property type="entry name" value="alpha/beta-Hydrolases"/>
    <property type="match status" value="2"/>
</dbReference>
<dbReference type="FunFam" id="3.40.50.11320:FF:000002">
    <property type="entry name" value="Carboxypeptidase"/>
    <property type="match status" value="1"/>
</dbReference>
<dbReference type="GO" id="GO:0019748">
    <property type="term" value="P:secondary metabolic process"/>
    <property type="evidence" value="ECO:0000318"/>
    <property type="project" value="GO_Central"/>
</dbReference>
<dbReference type="GO" id="GO:0005576">
    <property type="term" value="C:extracellular region"/>
    <property type="evidence" value="ECO:0007669"/>
    <property type="project" value="UniProtKB-SubCell"/>
</dbReference>
<protein>
    <submittedName>
        <fullName evidence="8">Uncharacterized protein</fullName>
    </submittedName>
</protein>
<dbReference type="PRINTS" id="PR00724">
    <property type="entry name" value="CRBOXYPTASEC"/>
</dbReference>
<dbReference type="Gramene" id="Solyc04g079047.1.1">
    <property type="protein sequence ID" value="Solyc04g079047.1.1"/>
    <property type="gene ID" value="Solyc04g079047.1"/>
</dbReference>
<reference evidence="8" key="1">
    <citation type="journal article" date="2012" name="Nature">
        <title>The tomato genome sequence provides insights into fleshy fruit evolution.</title>
        <authorList>
            <consortium name="Tomato Genome Consortium"/>
        </authorList>
    </citation>
    <scope>NUCLEOTIDE SEQUENCE [LARGE SCALE GENOMIC DNA]</scope>
    <source>
        <strain evidence="8">cv. Heinz 1706</strain>
    </source>
</reference>
<dbReference type="FunCoup" id="A0A3Q7GAF4">
    <property type="interactions" value="2276"/>
</dbReference>
<dbReference type="InterPro" id="IPR029058">
    <property type="entry name" value="AB_hydrolase_fold"/>
</dbReference>
<dbReference type="GO" id="GO:0006508">
    <property type="term" value="P:proteolysis"/>
    <property type="evidence" value="ECO:0007669"/>
    <property type="project" value="UniProtKB-KW"/>
</dbReference>
<organism evidence="8">
    <name type="scientific">Solanum lycopersicum</name>
    <name type="common">Tomato</name>
    <name type="synonym">Lycopersicon esculentum</name>
    <dbReference type="NCBI Taxonomy" id="4081"/>
    <lineage>
        <taxon>Eukaryota</taxon>
        <taxon>Viridiplantae</taxon>
        <taxon>Streptophyta</taxon>
        <taxon>Embryophyta</taxon>
        <taxon>Tracheophyta</taxon>
        <taxon>Spermatophyta</taxon>
        <taxon>Magnoliopsida</taxon>
        <taxon>eudicotyledons</taxon>
        <taxon>Gunneridae</taxon>
        <taxon>Pentapetalae</taxon>
        <taxon>asterids</taxon>
        <taxon>lamiids</taxon>
        <taxon>Solanales</taxon>
        <taxon>Solanaceae</taxon>
        <taxon>Solanoideae</taxon>
        <taxon>Solaneae</taxon>
        <taxon>Solanum</taxon>
        <taxon>Solanum subgen. Lycopersicon</taxon>
    </lineage>
</organism>
<dbReference type="Pfam" id="PF00450">
    <property type="entry name" value="Peptidase_S10"/>
    <property type="match status" value="4"/>
</dbReference>
<evidence type="ECO:0000256" key="3">
    <source>
        <dbReference type="ARBA" id="ARBA00022645"/>
    </source>
</evidence>
<keyword evidence="4" id="KW-0645">Protease</keyword>
<dbReference type="InParanoid" id="A0A3Q7GAF4"/>
<evidence type="ECO:0000313" key="8">
    <source>
        <dbReference type="EnsemblPlants" id="Solyc04g079047.1.1"/>
    </source>
</evidence>
<keyword evidence="3" id="KW-0121">Carboxypeptidase</keyword>
<keyword evidence="7" id="KW-0325">Glycoprotein</keyword>
<dbReference type="Proteomes" id="UP000004994">
    <property type="component" value="Chromosome 4"/>
</dbReference>
<evidence type="ECO:0000256" key="7">
    <source>
        <dbReference type="ARBA" id="ARBA00023180"/>
    </source>
</evidence>
<dbReference type="PaxDb" id="4081-Solyc04g079060.2.1"/>
<evidence type="ECO:0000256" key="1">
    <source>
        <dbReference type="ARBA" id="ARBA00004613"/>
    </source>
</evidence>
<accession>A0A3Q7GAF4</accession>
<evidence type="ECO:0000256" key="5">
    <source>
        <dbReference type="ARBA" id="ARBA00022729"/>
    </source>
</evidence>
<name>A0A3Q7GAF4_SOLLC</name>
<dbReference type="Gene3D" id="3.40.50.1820">
    <property type="entry name" value="alpha/beta hydrolase"/>
    <property type="match status" value="3"/>
</dbReference>
<evidence type="ECO:0000256" key="6">
    <source>
        <dbReference type="ARBA" id="ARBA00023157"/>
    </source>
</evidence>
<dbReference type="FunFam" id="3.40.50.1820:FF:000072">
    <property type="entry name" value="Serine carboxypeptidase-like 19"/>
    <property type="match status" value="1"/>
</dbReference>
<dbReference type="FunFam" id="3.40.50.12670:FF:000002">
    <property type="entry name" value="Carboxypeptidase"/>
    <property type="match status" value="1"/>
</dbReference>
<reference evidence="8" key="2">
    <citation type="submission" date="2019-01" db="UniProtKB">
        <authorList>
            <consortium name="EnsemblPlants"/>
        </authorList>
    </citation>
    <scope>IDENTIFICATION</scope>
    <source>
        <strain evidence="8">cv. Heinz 1706</strain>
    </source>
</reference>
<dbReference type="PANTHER" id="PTHR11802">
    <property type="entry name" value="SERINE PROTEASE FAMILY S10 SERINE CARBOXYPEPTIDASE"/>
    <property type="match status" value="1"/>
</dbReference>
<evidence type="ECO:0000256" key="4">
    <source>
        <dbReference type="ARBA" id="ARBA00022670"/>
    </source>
</evidence>
<dbReference type="GO" id="GO:0004185">
    <property type="term" value="F:serine-type carboxypeptidase activity"/>
    <property type="evidence" value="ECO:0007669"/>
    <property type="project" value="InterPro"/>
</dbReference>
<dbReference type="PANTHER" id="PTHR11802:SF389">
    <property type="entry name" value="1-O-ACYLGLUCOSE:ANTHOCYANIN-O-ACYLTRANSFERASE"/>
    <property type="match status" value="1"/>
</dbReference>
<keyword evidence="5" id="KW-0732">Signal</keyword>
<keyword evidence="4" id="KW-0378">Hydrolase</keyword>
<sequence>MNLNFYRFWILRLVVYIRYVGIGKDNELQHFYYFLASESEPTTNPLLIWLTGGPGCSSLSAIVNEIGIYIASVIFLDQPVNTGFSYATNDAAYKYTDIQACEYVDEFLRKWLDDHPQFISNPFYVAGNSYSGMTIPVITQLISNRNAEGKEPLINLQGYLLGNPLTFSQEKNYHIPFSHGMGLISDELYKFSIILQFDWRKLVKYWANDPKVQEALHVRKGIIGSWMRCRRNISMSSGNYTITLNNVIPYHANLSTKGYRSLIYRYVGVGKDEAVQLFYYFLESETEPTTDPLLVWLSGGPGCSSVIAIVDEIGPIRFVEQVYNGSMPSFELNPHAWTKIANVIFLDQPVNTGFSYATNSAAYKYTDVQACEYVYEFLRKWLNDHPQFISNPFYVSGNSYSGMIIPIITQLISNGNIAGKEPLVNLQGYLIGNAVTISPQDEKYHIVFCHGMGLISDELYKSLEKNCRGEYTNINPKNTGCANDFRNFKQLVKNINVEHVLKPFCTNDDDPKDVYQMTSERRLLDDKLISLQREDKCDSDWRKHLRYWANDPQVQEALHVRKGIIESWIKCRRDISEGSHHNYTLTVHNVVPYHANLSTKGYRSLIYSGDHDYMVPFQDTQTWIKSLNYSIDDDWRQWNVNNQVAGYTRSYSNKMTYATVKGAGHTACMDKPEECFVMFKRWISDDPL</sequence>
<dbReference type="EnsemblPlants" id="Solyc04g079047.1.1">
    <property type="protein sequence ID" value="Solyc04g079047.1.1"/>
    <property type="gene ID" value="Solyc04g079047.1"/>
</dbReference>
<dbReference type="InterPro" id="IPR001563">
    <property type="entry name" value="Peptidase_S10"/>
</dbReference>
<keyword evidence="9" id="KW-1185">Reference proteome</keyword>
<comment type="subcellular location">
    <subcellularLocation>
        <location evidence="1">Secreted</location>
    </subcellularLocation>
</comment>
<keyword evidence="6" id="KW-1015">Disulfide bond</keyword>
<evidence type="ECO:0000256" key="2">
    <source>
        <dbReference type="ARBA" id="ARBA00009431"/>
    </source>
</evidence>